<sequence>MSTPPSSTTSVGWDTSLSSGSSAWSSPLGDAPSASASASATSTADLINRTKEIKVDANDYSRFKDIGKEESDEEKASAKNANNASTSASSQSDTCRNCHKPGAKLKCSVCKKAAYCARTCQASDWQFHKRICKKPEEKKPEPPRKRPAADKPASTSSASSSSSSSVSKPASSSASTATSTKKSTSTSSKEVVLDDPDLPAASDMRGYKNGLPYFHRELSEHEQSLIGDIAPKKVEVAPEVVQPVAHEGSAWNAAGTFEERNFSKWAEQKWSEVFTSKTFVNGPHEATFKAPEKINGDASICVVRGKKRFLFDYTFKLPFEVKIGSSKYKGSYEMHDISSDGDYEITCSFSKKPQNSAEAKELHNFGTGALKKEVVRLIGEFIQDFQSQ</sequence>
<evidence type="ECO:0000256" key="3">
    <source>
        <dbReference type="ARBA" id="ARBA00022771"/>
    </source>
</evidence>
<dbReference type="PANTHER" id="PTHR13009">
    <property type="entry name" value="HEAT SHOCK PROTEIN 90 HSP90 CO-CHAPERONE AHA-1"/>
    <property type="match status" value="1"/>
</dbReference>
<name>A0AAD5LG81_PYTIN</name>
<keyword evidence="2" id="KW-0479">Metal-binding</keyword>
<dbReference type="PROSITE" id="PS01360">
    <property type="entry name" value="ZF_MYND_1"/>
    <property type="match status" value="1"/>
</dbReference>
<keyword evidence="9" id="KW-1185">Reference proteome</keyword>
<evidence type="ECO:0000256" key="6">
    <source>
        <dbReference type="SAM" id="MobiDB-lite"/>
    </source>
</evidence>
<dbReference type="PANTHER" id="PTHR13009:SF22">
    <property type="entry name" value="LD43819P"/>
    <property type="match status" value="1"/>
</dbReference>
<keyword evidence="3 5" id="KW-0863">Zinc-finger</keyword>
<dbReference type="Pfam" id="PF01753">
    <property type="entry name" value="zf-MYND"/>
    <property type="match status" value="1"/>
</dbReference>
<feature type="compositionally biased region" description="Basic and acidic residues" evidence="6">
    <location>
        <begin position="48"/>
        <end position="77"/>
    </location>
</feature>
<keyword evidence="4" id="KW-0862">Zinc</keyword>
<dbReference type="SUPFAM" id="SSF144232">
    <property type="entry name" value="HIT/MYND zinc finger-like"/>
    <property type="match status" value="1"/>
</dbReference>
<comment type="caution">
    <text evidence="8">The sequence shown here is derived from an EMBL/GenBank/DDBJ whole genome shotgun (WGS) entry which is preliminary data.</text>
</comment>
<dbReference type="GO" id="GO:0051087">
    <property type="term" value="F:protein-folding chaperone binding"/>
    <property type="evidence" value="ECO:0007669"/>
    <property type="project" value="InterPro"/>
</dbReference>
<dbReference type="InterPro" id="IPR036338">
    <property type="entry name" value="Aha1"/>
</dbReference>
<dbReference type="PROSITE" id="PS50865">
    <property type="entry name" value="ZF_MYND_2"/>
    <property type="match status" value="1"/>
</dbReference>
<dbReference type="GO" id="GO:0006457">
    <property type="term" value="P:protein folding"/>
    <property type="evidence" value="ECO:0007669"/>
    <property type="project" value="TreeGrafter"/>
</dbReference>
<protein>
    <recommendedName>
        <fullName evidence="7">MYND-type domain-containing protein</fullName>
    </recommendedName>
</protein>
<dbReference type="InterPro" id="IPR002893">
    <property type="entry name" value="Znf_MYND"/>
</dbReference>
<dbReference type="SUPFAM" id="SSF103111">
    <property type="entry name" value="Activator of Hsp90 ATPase, Aha1"/>
    <property type="match status" value="1"/>
</dbReference>
<dbReference type="Pfam" id="PF09229">
    <property type="entry name" value="Aha1_N"/>
    <property type="match status" value="1"/>
</dbReference>
<comment type="similarity">
    <text evidence="1">Belongs to the AHA1 family.</text>
</comment>
<dbReference type="GO" id="GO:0005829">
    <property type="term" value="C:cytosol"/>
    <property type="evidence" value="ECO:0007669"/>
    <property type="project" value="TreeGrafter"/>
</dbReference>
<feature type="compositionally biased region" description="Polar residues" evidence="6">
    <location>
        <begin position="1"/>
        <end position="15"/>
    </location>
</feature>
<evidence type="ECO:0000259" key="7">
    <source>
        <dbReference type="PROSITE" id="PS50865"/>
    </source>
</evidence>
<proteinExistence type="inferred from homology"/>
<gene>
    <name evidence="8" type="ORF">P43SY_005032</name>
</gene>
<feature type="compositionally biased region" description="Basic and acidic residues" evidence="6">
    <location>
        <begin position="134"/>
        <end position="149"/>
    </location>
</feature>
<dbReference type="GO" id="GO:0008270">
    <property type="term" value="F:zinc ion binding"/>
    <property type="evidence" value="ECO:0007669"/>
    <property type="project" value="UniProtKB-KW"/>
</dbReference>
<dbReference type="AlphaFoldDB" id="A0AAD5LG81"/>
<evidence type="ECO:0000313" key="8">
    <source>
        <dbReference type="EMBL" id="KAJ0400056.1"/>
    </source>
</evidence>
<evidence type="ECO:0000256" key="4">
    <source>
        <dbReference type="ARBA" id="ARBA00022833"/>
    </source>
</evidence>
<dbReference type="SMART" id="SM01000">
    <property type="entry name" value="Aha1_N"/>
    <property type="match status" value="1"/>
</dbReference>
<feature type="domain" description="MYND-type" evidence="7">
    <location>
        <begin position="95"/>
        <end position="132"/>
    </location>
</feature>
<feature type="region of interest" description="Disordered" evidence="6">
    <location>
        <begin position="1"/>
        <end position="98"/>
    </location>
</feature>
<evidence type="ECO:0000256" key="1">
    <source>
        <dbReference type="ARBA" id="ARBA00006817"/>
    </source>
</evidence>
<evidence type="ECO:0000256" key="5">
    <source>
        <dbReference type="PROSITE-ProRule" id="PRU00134"/>
    </source>
</evidence>
<dbReference type="InterPro" id="IPR015310">
    <property type="entry name" value="AHSA1-like_N"/>
</dbReference>
<evidence type="ECO:0000256" key="2">
    <source>
        <dbReference type="ARBA" id="ARBA00022723"/>
    </source>
</evidence>
<dbReference type="Proteomes" id="UP001209570">
    <property type="component" value="Unassembled WGS sequence"/>
</dbReference>
<organism evidence="8 9">
    <name type="scientific">Pythium insidiosum</name>
    <name type="common">Pythiosis disease agent</name>
    <dbReference type="NCBI Taxonomy" id="114742"/>
    <lineage>
        <taxon>Eukaryota</taxon>
        <taxon>Sar</taxon>
        <taxon>Stramenopiles</taxon>
        <taxon>Oomycota</taxon>
        <taxon>Peronosporomycetes</taxon>
        <taxon>Pythiales</taxon>
        <taxon>Pythiaceae</taxon>
        <taxon>Pythium</taxon>
    </lineage>
</organism>
<dbReference type="EMBL" id="JAKCXM010000164">
    <property type="protein sequence ID" value="KAJ0400056.1"/>
    <property type="molecule type" value="Genomic_DNA"/>
</dbReference>
<dbReference type="GO" id="GO:0001671">
    <property type="term" value="F:ATPase activator activity"/>
    <property type="evidence" value="ECO:0007669"/>
    <property type="project" value="InterPro"/>
</dbReference>
<evidence type="ECO:0000313" key="9">
    <source>
        <dbReference type="Proteomes" id="UP001209570"/>
    </source>
</evidence>
<dbReference type="Gene3D" id="6.10.140.2220">
    <property type="match status" value="1"/>
</dbReference>
<feature type="compositionally biased region" description="Low complexity" evidence="6">
    <location>
        <begin position="78"/>
        <end position="90"/>
    </location>
</feature>
<reference evidence="8" key="1">
    <citation type="submission" date="2021-12" db="EMBL/GenBank/DDBJ databases">
        <title>Prjna785345.</title>
        <authorList>
            <person name="Rujirawat T."/>
            <person name="Krajaejun T."/>
        </authorList>
    </citation>
    <scope>NUCLEOTIDE SEQUENCE</scope>
    <source>
        <strain evidence="8">Pi057C3</strain>
    </source>
</reference>
<feature type="region of interest" description="Disordered" evidence="6">
    <location>
        <begin position="134"/>
        <end position="204"/>
    </location>
</feature>
<accession>A0AAD5LG81</accession>
<dbReference type="Gene3D" id="3.15.10.20">
    <property type="entry name" value="Activator of Hsp90 ATPase Aha1, N-terminal domain"/>
    <property type="match status" value="1"/>
</dbReference>
<feature type="compositionally biased region" description="Low complexity" evidence="6">
    <location>
        <begin position="16"/>
        <end position="46"/>
    </location>
</feature>
<feature type="compositionally biased region" description="Low complexity" evidence="6">
    <location>
        <begin position="150"/>
        <end position="189"/>
    </location>
</feature>